<dbReference type="AlphaFoldDB" id="A0A2X2E673"/>
<sequence length="251" mass="28349">MQFPYADCLVNLLDTPGHEDFSEDTYRTLTAVDCCLMVIDSSKGVEDRTRKLMEVTRLRDTPILTFMNKLDRDIRDPMELMDEVETELKIACSPVTWPIGCGKLFKGVYHILRDETYLYQTGQGHTIQNSRVIKGLDNPELDEAIGDDLAVQLRDELELVLGASHEFDHEAFLAGELTPVFFGTALGNFGVNHMLDGLVKWAPAPMPRQTDMREVTAAEETFTGFVFKIQANMDPKHRDPCCFFTGGVRHV</sequence>
<dbReference type="GO" id="GO:0005829">
    <property type="term" value="C:cytosol"/>
    <property type="evidence" value="ECO:0007669"/>
    <property type="project" value="TreeGrafter"/>
</dbReference>
<organism evidence="3 4">
    <name type="scientific">Proteus mirabilis</name>
    <dbReference type="NCBI Taxonomy" id="584"/>
    <lineage>
        <taxon>Bacteria</taxon>
        <taxon>Pseudomonadati</taxon>
        <taxon>Pseudomonadota</taxon>
        <taxon>Gammaproteobacteria</taxon>
        <taxon>Enterobacterales</taxon>
        <taxon>Morganellaceae</taxon>
        <taxon>Proteus</taxon>
    </lineage>
</organism>
<name>A0A2X2E673_PROMI</name>
<protein>
    <submittedName>
        <fullName evidence="3">Peptide chain release factor 3</fullName>
    </submittedName>
</protein>
<dbReference type="Proteomes" id="UP000251485">
    <property type="component" value="Unassembled WGS sequence"/>
</dbReference>
<evidence type="ECO:0000259" key="2">
    <source>
        <dbReference type="PROSITE" id="PS51722"/>
    </source>
</evidence>
<feature type="domain" description="Tr-type G" evidence="2">
    <location>
        <begin position="1"/>
        <end position="206"/>
    </location>
</feature>
<comment type="function">
    <text evidence="1">Increases the formation of ribosomal termination complexes and stimulates activities of RF-1 and RF-2. It binds guanine nucleotides and has strong preference for UGA stop codons. It may interact directly with the ribosome. The stimulation of RF-1 and RF-2 is significantly reduced by GTP and GDP, but not by GMP.</text>
</comment>
<dbReference type="GO" id="GO:0016150">
    <property type="term" value="F:translation release factor activity, codon nonspecific"/>
    <property type="evidence" value="ECO:0007669"/>
    <property type="project" value="TreeGrafter"/>
</dbReference>
<dbReference type="PROSITE" id="PS51722">
    <property type="entry name" value="G_TR_2"/>
    <property type="match status" value="1"/>
</dbReference>
<dbReference type="Pfam" id="PF00009">
    <property type="entry name" value="GTP_EFTU"/>
    <property type="match status" value="1"/>
</dbReference>
<dbReference type="GO" id="GO:0003924">
    <property type="term" value="F:GTPase activity"/>
    <property type="evidence" value="ECO:0007669"/>
    <property type="project" value="InterPro"/>
</dbReference>
<dbReference type="InterPro" id="IPR000795">
    <property type="entry name" value="T_Tr_GTP-bd_dom"/>
</dbReference>
<dbReference type="SUPFAM" id="SSF52540">
    <property type="entry name" value="P-loop containing nucleoside triphosphate hydrolases"/>
    <property type="match status" value="1"/>
</dbReference>
<evidence type="ECO:0000313" key="4">
    <source>
        <dbReference type="Proteomes" id="UP000251485"/>
    </source>
</evidence>
<gene>
    <name evidence="3" type="primary">prfC_2</name>
    <name evidence="3" type="ORF">NCTC10975_05057</name>
</gene>
<dbReference type="InterPro" id="IPR004548">
    <property type="entry name" value="PrfC"/>
</dbReference>
<accession>A0A2X2E673</accession>
<dbReference type="Gene3D" id="3.40.50.300">
    <property type="entry name" value="P-loop containing nucleotide triphosphate hydrolases"/>
    <property type="match status" value="2"/>
</dbReference>
<dbReference type="GO" id="GO:0005525">
    <property type="term" value="F:GTP binding"/>
    <property type="evidence" value="ECO:0007669"/>
    <property type="project" value="InterPro"/>
</dbReference>
<dbReference type="EMBL" id="UAUE01000037">
    <property type="protein sequence ID" value="SPZ03599.1"/>
    <property type="molecule type" value="Genomic_DNA"/>
</dbReference>
<dbReference type="FunFam" id="3.40.50.300:FF:000184">
    <property type="entry name" value="Peptide chain release factor 3"/>
    <property type="match status" value="1"/>
</dbReference>
<evidence type="ECO:0000256" key="1">
    <source>
        <dbReference type="ARBA" id="ARBA00025017"/>
    </source>
</evidence>
<dbReference type="PANTHER" id="PTHR43556">
    <property type="entry name" value="PEPTIDE CHAIN RELEASE FACTOR RF3"/>
    <property type="match status" value="1"/>
</dbReference>
<evidence type="ECO:0000313" key="3">
    <source>
        <dbReference type="EMBL" id="SPZ03599.1"/>
    </source>
</evidence>
<reference evidence="3 4" key="1">
    <citation type="submission" date="2018-06" db="EMBL/GenBank/DDBJ databases">
        <authorList>
            <consortium name="Pathogen Informatics"/>
            <person name="Doyle S."/>
        </authorList>
    </citation>
    <scope>NUCLEOTIDE SEQUENCE [LARGE SCALE GENOMIC DNA]</scope>
    <source>
        <strain evidence="3 4">NCTC10975</strain>
    </source>
</reference>
<dbReference type="InterPro" id="IPR027417">
    <property type="entry name" value="P-loop_NTPase"/>
</dbReference>
<proteinExistence type="predicted"/>
<dbReference type="PANTHER" id="PTHR43556:SF2">
    <property type="entry name" value="PEPTIDE CHAIN RELEASE FACTOR RF3"/>
    <property type="match status" value="1"/>
</dbReference>